<accession>A1RSU0</accession>
<dbReference type="SUPFAM" id="SSF51998">
    <property type="entry name" value="PFL-like glycyl radical enzymes"/>
    <property type="match status" value="1"/>
</dbReference>
<dbReference type="KEGG" id="pis:Pisl_0846"/>
<dbReference type="HOGENOM" id="CLU_1418739_0_0_2"/>
<evidence type="ECO:0000313" key="2">
    <source>
        <dbReference type="Proteomes" id="UP000002595"/>
    </source>
</evidence>
<gene>
    <name evidence="1" type="ordered locus">Pisl_0846</name>
</gene>
<reference evidence="1" key="1">
    <citation type="submission" date="2006-12" db="EMBL/GenBank/DDBJ databases">
        <title>Complete sequence of Pyrobaculum islandicum DSM 4184.</title>
        <authorList>
            <person name="Copeland A."/>
            <person name="Lucas S."/>
            <person name="Lapidus A."/>
            <person name="Barry K."/>
            <person name="Detter J.C."/>
            <person name="Glavina del Rio T."/>
            <person name="Dalin E."/>
            <person name="Tice H."/>
            <person name="Pitluck S."/>
            <person name="Meincke L."/>
            <person name="Brettin T."/>
            <person name="Bruce D."/>
            <person name="Han C."/>
            <person name="Tapia R."/>
            <person name="Gilna P."/>
            <person name="Schmutz J."/>
            <person name="Larimer F."/>
            <person name="Land M."/>
            <person name="Hauser L."/>
            <person name="Kyrpides N."/>
            <person name="Mikhailova N."/>
            <person name="Cozen A.E."/>
            <person name="Fitz-Gibbon S.T."/>
            <person name="House C.H."/>
            <person name="Saltikov C."/>
            <person name="Lowe T."/>
            <person name="Richardson P."/>
        </authorList>
    </citation>
    <scope>NUCLEOTIDE SEQUENCE [LARGE SCALE GENOMIC DNA]</scope>
    <source>
        <strain evidence="1">DSM 4184</strain>
    </source>
</reference>
<organism evidence="1 2">
    <name type="scientific">Pyrobaculum islandicum (strain DSM 4184 / JCM 9189 / GEO3)</name>
    <dbReference type="NCBI Taxonomy" id="384616"/>
    <lineage>
        <taxon>Archaea</taxon>
        <taxon>Thermoproteota</taxon>
        <taxon>Thermoprotei</taxon>
        <taxon>Thermoproteales</taxon>
        <taxon>Thermoproteaceae</taxon>
        <taxon>Pyrobaculum</taxon>
    </lineage>
</organism>
<sequence>MGQVYRTLKVEIPWRLVEERPDVLDLATRMYLAVEEYTKRPLKEVTGQEEPRLTAEKLDRLLTPDRQGLAHRIIEEVFPKYGLGKALVGYAKFLWRDVAFFRTVLLDVQLRVENEKDVSRAVFVDLKSGILRLRKTGIASFAIPLKKNNVAWIRRRLEEGAELKLASLGVEVQRGRELPLAPAYPGGLLCR</sequence>
<dbReference type="Proteomes" id="UP000002595">
    <property type="component" value="Chromosome"/>
</dbReference>
<dbReference type="EMBL" id="CP000504">
    <property type="protein sequence ID" value="ABL88022.1"/>
    <property type="molecule type" value="Genomic_DNA"/>
</dbReference>
<dbReference type="AlphaFoldDB" id="A1RSU0"/>
<protein>
    <submittedName>
        <fullName evidence="1">Uncharacterized protein</fullName>
    </submittedName>
</protein>
<evidence type="ECO:0000313" key="1">
    <source>
        <dbReference type="EMBL" id="ABL88022.1"/>
    </source>
</evidence>
<dbReference type="eggNOG" id="arCOG00687">
    <property type="taxonomic scope" value="Archaea"/>
</dbReference>
<name>A1RSU0_PYRIL</name>
<proteinExistence type="predicted"/>
<keyword evidence="2" id="KW-1185">Reference proteome</keyword>